<dbReference type="Proteomes" id="UP000048948">
    <property type="component" value="Unassembled WGS sequence"/>
</dbReference>
<organism evidence="2 6">
    <name type="scientific">Mycobacterium tuberculosis</name>
    <dbReference type="NCBI Taxonomy" id="1773"/>
    <lineage>
        <taxon>Bacteria</taxon>
        <taxon>Bacillati</taxon>
        <taxon>Actinomycetota</taxon>
        <taxon>Actinomycetes</taxon>
        <taxon>Mycobacteriales</taxon>
        <taxon>Mycobacteriaceae</taxon>
        <taxon>Mycobacterium</taxon>
        <taxon>Mycobacterium tuberculosis complex</taxon>
    </lineage>
</organism>
<dbReference type="EMBL" id="CQQC01002397">
    <property type="protein sequence ID" value="CNW79172.1"/>
    <property type="molecule type" value="Genomic_DNA"/>
</dbReference>
<accession>A0A655FUW9</accession>
<reference evidence="4 5" key="1">
    <citation type="submission" date="2015-03" db="EMBL/GenBank/DDBJ databases">
        <authorList>
            <consortium name="Pathogen Informatics"/>
        </authorList>
    </citation>
    <scope>NUCLEOTIDE SEQUENCE [LARGE SCALE GENOMIC DNA]</scope>
    <source>
        <strain evidence="2 6">Bir 172</strain>
        <strain evidence="1 5">C09601061</strain>
        <strain evidence="3 4">D00501624</strain>
    </source>
</reference>
<dbReference type="EMBL" id="CGCX01004243">
    <property type="protein sequence ID" value="CFS26973.1"/>
    <property type="molecule type" value="Genomic_DNA"/>
</dbReference>
<name>A0A655FUW9_MYCTX</name>
<dbReference type="Proteomes" id="UP000046680">
    <property type="component" value="Unassembled WGS sequence"/>
</dbReference>
<protein>
    <submittedName>
        <fullName evidence="2">Uncharacterized protein</fullName>
    </submittedName>
</protein>
<evidence type="ECO:0000313" key="2">
    <source>
        <dbReference type="EMBL" id="CKS45855.1"/>
    </source>
</evidence>
<dbReference type="EMBL" id="CNGE01000310">
    <property type="protein sequence ID" value="CKS45855.1"/>
    <property type="molecule type" value="Genomic_DNA"/>
</dbReference>
<proteinExistence type="predicted"/>
<evidence type="ECO:0000313" key="4">
    <source>
        <dbReference type="Proteomes" id="UP000039217"/>
    </source>
</evidence>
<evidence type="ECO:0000313" key="5">
    <source>
        <dbReference type="Proteomes" id="UP000046680"/>
    </source>
</evidence>
<evidence type="ECO:0000313" key="3">
    <source>
        <dbReference type="EMBL" id="CNW79172.1"/>
    </source>
</evidence>
<evidence type="ECO:0000313" key="1">
    <source>
        <dbReference type="EMBL" id="CFS26973.1"/>
    </source>
</evidence>
<sequence length="36" mass="3599">MAWAIAADWAARPDALVVCTGSVNGVSWVAAAEAPA</sequence>
<evidence type="ECO:0000313" key="6">
    <source>
        <dbReference type="Proteomes" id="UP000048948"/>
    </source>
</evidence>
<dbReference type="AlphaFoldDB" id="A0A655FUW9"/>
<dbReference type="Proteomes" id="UP000039217">
    <property type="component" value="Unassembled WGS sequence"/>
</dbReference>
<gene>
    <name evidence="1" type="ORF">ERS007657_04711</name>
    <name evidence="3" type="ORF">ERS007661_04273</name>
    <name evidence="2" type="ORF">ERS027646_01892</name>
</gene>